<evidence type="ECO:0000313" key="11">
    <source>
        <dbReference type="EMBL" id="MBE5038504.1"/>
    </source>
</evidence>
<dbReference type="PRINTS" id="PR00083">
    <property type="entry name" value="HOLDHDRGNASE"/>
</dbReference>
<feature type="active site" description="Proton acceptor" evidence="8">
    <location>
        <position position="323"/>
    </location>
</feature>
<evidence type="ECO:0000256" key="4">
    <source>
        <dbReference type="ARBA" id="ARBA00022723"/>
    </source>
</evidence>
<evidence type="ECO:0000256" key="6">
    <source>
        <dbReference type="ARBA" id="ARBA00023002"/>
    </source>
</evidence>
<feature type="binding site" evidence="8">
    <location>
        <position position="186"/>
    </location>
    <ligand>
        <name>NAD(+)</name>
        <dbReference type="ChEBI" id="CHEBI:57540"/>
    </ligand>
</feature>
<name>A0ABR9R5T3_9FIRM</name>
<dbReference type="InterPro" id="IPR012131">
    <property type="entry name" value="Hstdl_DH"/>
</dbReference>
<feature type="binding site" evidence="8">
    <location>
        <position position="254"/>
    </location>
    <ligand>
        <name>substrate</name>
    </ligand>
</feature>
<keyword evidence="12" id="KW-1185">Reference proteome</keyword>
<feature type="binding site" evidence="8">
    <location>
        <position position="410"/>
    </location>
    <ligand>
        <name>substrate</name>
    </ligand>
</feature>
<feature type="binding site" evidence="8">
    <location>
        <position position="254"/>
    </location>
    <ligand>
        <name>Zn(2+)</name>
        <dbReference type="ChEBI" id="CHEBI:29105"/>
    </ligand>
</feature>
<dbReference type="HAMAP" id="MF_01024">
    <property type="entry name" value="HisD"/>
    <property type="match status" value="1"/>
</dbReference>
<keyword evidence="4 8" id="KW-0479">Metal-binding</keyword>
<evidence type="ECO:0000256" key="10">
    <source>
        <dbReference type="RuleBase" id="RU004175"/>
    </source>
</evidence>
<comment type="caution">
    <text evidence="11">The sequence shown here is derived from an EMBL/GenBank/DDBJ whole genome shotgun (WGS) entry which is preliminary data.</text>
</comment>
<evidence type="ECO:0000256" key="5">
    <source>
        <dbReference type="ARBA" id="ARBA00022833"/>
    </source>
</evidence>
<keyword evidence="8" id="KW-0520">NAD</keyword>
<keyword evidence="5 8" id="KW-0862">Zinc</keyword>
<dbReference type="PIRSF" id="PIRSF000099">
    <property type="entry name" value="Histidinol_dh"/>
    <property type="match status" value="1"/>
</dbReference>
<protein>
    <recommendedName>
        <fullName evidence="3 8">Histidinol dehydrogenase</fullName>
        <shortName evidence="8">HDH</shortName>
        <ecNumber evidence="3 8">1.1.1.23</ecNumber>
    </recommendedName>
</protein>
<evidence type="ECO:0000256" key="1">
    <source>
        <dbReference type="ARBA" id="ARBA00003850"/>
    </source>
</evidence>
<feature type="active site" description="Proton acceptor" evidence="8">
    <location>
        <position position="322"/>
    </location>
</feature>
<gene>
    <name evidence="8 11" type="primary">hisD</name>
    <name evidence="11" type="ORF">INF35_11970</name>
</gene>
<keyword evidence="8" id="KW-0028">Amino-acid biosynthesis</keyword>
<comment type="catalytic activity">
    <reaction evidence="7 8">
        <text>L-histidinol + 2 NAD(+) + H2O = L-histidine + 2 NADH + 3 H(+)</text>
        <dbReference type="Rhea" id="RHEA:20641"/>
        <dbReference type="ChEBI" id="CHEBI:15377"/>
        <dbReference type="ChEBI" id="CHEBI:15378"/>
        <dbReference type="ChEBI" id="CHEBI:57540"/>
        <dbReference type="ChEBI" id="CHEBI:57595"/>
        <dbReference type="ChEBI" id="CHEBI:57699"/>
        <dbReference type="ChEBI" id="CHEBI:57945"/>
        <dbReference type="EC" id="1.1.1.23"/>
    </reaction>
</comment>
<dbReference type="Pfam" id="PF00815">
    <property type="entry name" value="Histidinol_dh"/>
    <property type="match status" value="1"/>
</dbReference>
<evidence type="ECO:0000256" key="9">
    <source>
        <dbReference type="PIRNR" id="PIRNR000099"/>
    </source>
</evidence>
<evidence type="ECO:0000256" key="2">
    <source>
        <dbReference type="ARBA" id="ARBA00010178"/>
    </source>
</evidence>
<keyword evidence="6 8" id="KW-0560">Oxidoreductase</keyword>
<feature type="binding site" evidence="8">
    <location>
        <position position="323"/>
    </location>
    <ligand>
        <name>substrate</name>
    </ligand>
</feature>
<dbReference type="SUPFAM" id="SSF53720">
    <property type="entry name" value="ALDH-like"/>
    <property type="match status" value="1"/>
</dbReference>
<feature type="binding site" evidence="8">
    <location>
        <position position="232"/>
    </location>
    <ligand>
        <name>substrate</name>
    </ligand>
</feature>
<dbReference type="PANTHER" id="PTHR21256:SF2">
    <property type="entry name" value="HISTIDINE BIOSYNTHESIS TRIFUNCTIONAL PROTEIN"/>
    <property type="match status" value="1"/>
</dbReference>
<dbReference type="InterPro" id="IPR022695">
    <property type="entry name" value="Histidinol_DH_monofunct"/>
</dbReference>
<reference evidence="11 12" key="1">
    <citation type="submission" date="2020-10" db="EMBL/GenBank/DDBJ databases">
        <title>ChiBAC.</title>
        <authorList>
            <person name="Zenner C."/>
            <person name="Hitch T.C.A."/>
            <person name="Clavel T."/>
        </authorList>
    </citation>
    <scope>NUCLEOTIDE SEQUENCE [LARGE SCALE GENOMIC DNA]</scope>
    <source>
        <strain evidence="11 12">DSM 109015</strain>
    </source>
</reference>
<proteinExistence type="inferred from homology"/>
<dbReference type="Gene3D" id="1.20.5.1300">
    <property type="match status" value="1"/>
</dbReference>
<evidence type="ECO:0000313" key="12">
    <source>
        <dbReference type="Proteomes" id="UP000768567"/>
    </source>
</evidence>
<feature type="binding site" evidence="8">
    <location>
        <position position="124"/>
    </location>
    <ligand>
        <name>NAD(+)</name>
        <dbReference type="ChEBI" id="CHEBI:57540"/>
    </ligand>
</feature>
<dbReference type="NCBIfam" id="TIGR00069">
    <property type="entry name" value="hisD"/>
    <property type="match status" value="1"/>
</dbReference>
<feature type="binding site" evidence="8">
    <location>
        <position position="257"/>
    </location>
    <ligand>
        <name>substrate</name>
    </ligand>
</feature>
<evidence type="ECO:0000256" key="3">
    <source>
        <dbReference type="ARBA" id="ARBA00012965"/>
    </source>
</evidence>
<sequence length="427" mass="45739">MIRIFEFDALKPEEILNRDIRAEADVEATVDAIIADVRARGDEALKEYALKFDHAKIDDLRVSQQEIDEAFAAMEPDFLKTLEMAADNIRAFHRQQVHKDFMLERGPGITLGQKYTPIEKAGVYVPGGTAAYPSTVLMDVIPAKVAGVSEIVMTTPAGKDGKVNPAILAAAVTAGIDKIFKTGGAQAVAALAYGTESIPAVDKIVGPGNIYVATAKRKVFGKVGIDMIAGPSEILVLADGKSNPAWVAADLLSQAEHDKLASPVLVTDSMELAKAVQAELEVQIPQLPRAAIARESVDTNGKIVVAADLDRAIDAANIIAPEHLEVCLDDPFAVLGRIKNAGSIFMGRNVPEALGDYFAGPNHTLPTSGTARFSSPLGVDDFVKKSSFIYYTRDALGKVQGRIADFAEHEGLHAHAKSVTIRFEEDN</sequence>
<dbReference type="PROSITE" id="PS00611">
    <property type="entry name" value="HISOL_DEHYDROGENASE"/>
    <property type="match status" value="1"/>
</dbReference>
<dbReference type="PANTHER" id="PTHR21256">
    <property type="entry name" value="HISTIDINOL DEHYDROGENASE HDH"/>
    <property type="match status" value="1"/>
</dbReference>
<comment type="cofactor">
    <cofactor evidence="8">
        <name>Zn(2+)</name>
        <dbReference type="ChEBI" id="CHEBI:29105"/>
    </cofactor>
    <text evidence="8">Binds 1 zinc ion per subunit.</text>
</comment>
<comment type="function">
    <text evidence="1 8">Catalyzes the sequential NAD-dependent oxidations of L-histidinol to L-histidinaldehyde and then to L-histidine.</text>
</comment>
<feature type="binding site" evidence="8">
    <location>
        <position position="356"/>
    </location>
    <ligand>
        <name>substrate</name>
    </ligand>
</feature>
<dbReference type="EC" id="1.1.1.23" evidence="3 8"/>
<dbReference type="CDD" id="cd06572">
    <property type="entry name" value="Histidinol_dh"/>
    <property type="match status" value="1"/>
</dbReference>
<dbReference type="Gene3D" id="3.40.50.1980">
    <property type="entry name" value="Nitrogenase molybdenum iron protein domain"/>
    <property type="match status" value="2"/>
</dbReference>
<evidence type="ECO:0000256" key="7">
    <source>
        <dbReference type="ARBA" id="ARBA00049489"/>
    </source>
</evidence>
<feature type="binding site" evidence="8">
    <location>
        <position position="415"/>
    </location>
    <ligand>
        <name>Zn(2+)</name>
        <dbReference type="ChEBI" id="CHEBI:29105"/>
    </ligand>
</feature>
<feature type="binding site" evidence="8">
    <location>
        <position position="356"/>
    </location>
    <ligand>
        <name>Zn(2+)</name>
        <dbReference type="ChEBI" id="CHEBI:29105"/>
    </ligand>
</feature>
<dbReference type="RefSeq" id="WP_193502699.1">
    <property type="nucleotide sequence ID" value="NZ_JADCKC010000003.1"/>
</dbReference>
<evidence type="ECO:0000256" key="8">
    <source>
        <dbReference type="HAMAP-Rule" id="MF_01024"/>
    </source>
</evidence>
<feature type="binding site" evidence="8">
    <location>
        <position position="415"/>
    </location>
    <ligand>
        <name>substrate</name>
    </ligand>
</feature>
<organism evidence="11 12">
    <name type="scientific">Gemmiger gallinarum</name>
    <dbReference type="NCBI Taxonomy" id="2779354"/>
    <lineage>
        <taxon>Bacteria</taxon>
        <taxon>Bacillati</taxon>
        <taxon>Bacillota</taxon>
        <taxon>Clostridia</taxon>
        <taxon>Eubacteriales</taxon>
        <taxon>Gemmiger</taxon>
    </lineage>
</organism>
<keyword evidence="8" id="KW-0368">Histidine biosynthesis</keyword>
<comment type="similarity">
    <text evidence="2 8 9 10">Belongs to the histidinol dehydrogenase family.</text>
</comment>
<accession>A0ABR9R5T3</accession>
<feature type="binding site" evidence="8">
    <location>
        <position position="209"/>
    </location>
    <ligand>
        <name>NAD(+)</name>
        <dbReference type="ChEBI" id="CHEBI:57540"/>
    </ligand>
</feature>
<dbReference type="InterPro" id="IPR001692">
    <property type="entry name" value="Histidinol_DH_CS"/>
</dbReference>
<dbReference type="EMBL" id="JADCKC010000003">
    <property type="protein sequence ID" value="MBE5038504.1"/>
    <property type="molecule type" value="Genomic_DNA"/>
</dbReference>
<comment type="pathway">
    <text evidence="8">Amino-acid biosynthesis; L-histidine biosynthesis; L-histidine from 5-phospho-alpha-D-ribose 1-diphosphate: step 9/9.</text>
</comment>
<dbReference type="InterPro" id="IPR016161">
    <property type="entry name" value="Ald_DH/histidinol_DH"/>
</dbReference>
<feature type="binding site" evidence="8">
    <location>
        <position position="257"/>
    </location>
    <ligand>
        <name>Zn(2+)</name>
        <dbReference type="ChEBI" id="CHEBI:29105"/>
    </ligand>
</feature>
<dbReference type="GO" id="GO:0004399">
    <property type="term" value="F:histidinol dehydrogenase activity"/>
    <property type="evidence" value="ECO:0007669"/>
    <property type="project" value="UniProtKB-EC"/>
</dbReference>
<dbReference type="Proteomes" id="UP000768567">
    <property type="component" value="Unassembled WGS sequence"/>
</dbReference>